<dbReference type="Proteomes" id="UP000309186">
    <property type="component" value="Unassembled WGS sequence"/>
</dbReference>
<comment type="similarity">
    <text evidence="2">Belongs to the ABC transporter superfamily.</text>
</comment>
<dbReference type="Gene3D" id="3.40.50.300">
    <property type="entry name" value="P-loop containing nucleotide triphosphate hydrolases"/>
    <property type="match status" value="1"/>
</dbReference>
<dbReference type="EMBL" id="PPSW01000006">
    <property type="protein sequence ID" value="TLX48531.1"/>
    <property type="molecule type" value="Genomic_DNA"/>
</dbReference>
<dbReference type="PANTHER" id="PTHR43166:SF9">
    <property type="entry name" value="GLUTAMATE_ASPARTATE IMPORT ATP-BINDING PROTEIN GLTL"/>
    <property type="match status" value="1"/>
</dbReference>
<dbReference type="Pfam" id="PF00005">
    <property type="entry name" value="ABC_tran"/>
    <property type="match status" value="1"/>
</dbReference>
<dbReference type="PROSITE" id="PS50893">
    <property type="entry name" value="ABC_TRANSPORTER_2"/>
    <property type="match status" value="1"/>
</dbReference>
<comment type="caution">
    <text evidence="7">The sequence shown here is derived from an EMBL/GenBank/DDBJ whole genome shotgun (WGS) entry which is preliminary data.</text>
</comment>
<accession>A0A5R9Q5V2</accession>
<dbReference type="RefSeq" id="WP_138478775.1">
    <property type="nucleotide sequence ID" value="NZ_PPSW01000006.1"/>
</dbReference>
<proteinExistence type="inferred from homology"/>
<evidence type="ECO:0000256" key="3">
    <source>
        <dbReference type="ARBA" id="ARBA00022448"/>
    </source>
</evidence>
<dbReference type="InterPro" id="IPR050086">
    <property type="entry name" value="MetN_ABC_transporter-like"/>
</dbReference>
<evidence type="ECO:0000256" key="5">
    <source>
        <dbReference type="ARBA" id="ARBA00023136"/>
    </source>
</evidence>
<reference evidence="7 8" key="1">
    <citation type="submission" date="2018-01" db="EMBL/GenBank/DDBJ databases">
        <title>Co-occurrence of chitin degradation, pigmentation and bioactivity in marine Pseudoalteromonas.</title>
        <authorList>
            <person name="Paulsen S."/>
            <person name="Gram L."/>
            <person name="Machado H."/>
        </authorList>
    </citation>
    <scope>NUCLEOTIDE SEQUENCE [LARGE SCALE GENOMIC DNA]</scope>
    <source>
        <strain evidence="7 8">S3663</strain>
    </source>
</reference>
<evidence type="ECO:0000313" key="7">
    <source>
        <dbReference type="EMBL" id="TLX48531.1"/>
    </source>
</evidence>
<comment type="subcellular location">
    <subcellularLocation>
        <location evidence="1">Cell inner membrane</location>
        <topology evidence="1">Peripheral membrane protein</topology>
    </subcellularLocation>
</comment>
<keyword evidence="5" id="KW-0472">Membrane</keyword>
<feature type="domain" description="ABC transporter" evidence="6">
    <location>
        <begin position="3"/>
        <end position="218"/>
    </location>
</feature>
<dbReference type="GO" id="GO:0005886">
    <property type="term" value="C:plasma membrane"/>
    <property type="evidence" value="ECO:0007669"/>
    <property type="project" value="UniProtKB-SubCell"/>
</dbReference>
<name>A0A5R9Q5V2_9GAMM</name>
<dbReference type="OrthoDB" id="6309597at2"/>
<dbReference type="GO" id="GO:0016887">
    <property type="term" value="F:ATP hydrolysis activity"/>
    <property type="evidence" value="ECO:0007669"/>
    <property type="project" value="InterPro"/>
</dbReference>
<dbReference type="InterPro" id="IPR003439">
    <property type="entry name" value="ABC_transporter-like_ATP-bd"/>
</dbReference>
<gene>
    <name evidence="7" type="ORF">C1E24_03520</name>
</gene>
<protein>
    <recommendedName>
        <fullName evidence="6">ABC transporter domain-containing protein</fullName>
    </recommendedName>
</protein>
<dbReference type="GO" id="GO:0005524">
    <property type="term" value="F:ATP binding"/>
    <property type="evidence" value="ECO:0007669"/>
    <property type="project" value="InterPro"/>
</dbReference>
<evidence type="ECO:0000256" key="1">
    <source>
        <dbReference type="ARBA" id="ARBA00004417"/>
    </source>
</evidence>
<organism evidence="7 8">
    <name type="scientific">Pseudoalteromonas phenolica</name>
    <dbReference type="NCBI Taxonomy" id="161398"/>
    <lineage>
        <taxon>Bacteria</taxon>
        <taxon>Pseudomonadati</taxon>
        <taxon>Pseudomonadota</taxon>
        <taxon>Gammaproteobacteria</taxon>
        <taxon>Alteromonadales</taxon>
        <taxon>Pseudoalteromonadaceae</taxon>
        <taxon>Pseudoalteromonas</taxon>
    </lineage>
</organism>
<dbReference type="SUPFAM" id="SSF52540">
    <property type="entry name" value="P-loop containing nucleoside triphosphate hydrolases"/>
    <property type="match status" value="1"/>
</dbReference>
<keyword evidence="3" id="KW-0813">Transport</keyword>
<evidence type="ECO:0000256" key="4">
    <source>
        <dbReference type="ARBA" id="ARBA00022475"/>
    </source>
</evidence>
<keyword evidence="4" id="KW-1003">Cell membrane</keyword>
<evidence type="ECO:0000259" key="6">
    <source>
        <dbReference type="PROSITE" id="PS50893"/>
    </source>
</evidence>
<sequence>MNLSLRKIHHKLQGRDVFNNLNLEVQCGECCVIKGVSGSGKSLLFSMLCDIVRPQNGCVVYNNVCLPDMDKSQYYSYKKQTGAIFQLPALISNLTLKENLLLPLNQFCNDLSYQDKLKIIESKCEEIGLHNQLELRTDHLSIGMASLVGVIRATILQPSVIIWDSPICEVDCHWADYEINLIKNLKNSGVTQILFSNRRVISTLADSVYQLKSGLCYAA</sequence>
<evidence type="ECO:0000313" key="8">
    <source>
        <dbReference type="Proteomes" id="UP000309186"/>
    </source>
</evidence>
<dbReference type="PANTHER" id="PTHR43166">
    <property type="entry name" value="AMINO ACID IMPORT ATP-BINDING PROTEIN"/>
    <property type="match status" value="1"/>
</dbReference>
<evidence type="ECO:0000256" key="2">
    <source>
        <dbReference type="ARBA" id="ARBA00005417"/>
    </source>
</evidence>
<dbReference type="AlphaFoldDB" id="A0A5R9Q5V2"/>
<dbReference type="InterPro" id="IPR027417">
    <property type="entry name" value="P-loop_NTPase"/>
</dbReference>